<dbReference type="AlphaFoldDB" id="A0A927FBV6"/>
<dbReference type="InterPro" id="IPR046342">
    <property type="entry name" value="CBS_dom_sf"/>
</dbReference>
<dbReference type="GO" id="GO:0015095">
    <property type="term" value="F:magnesium ion transmembrane transporter activity"/>
    <property type="evidence" value="ECO:0007669"/>
    <property type="project" value="InterPro"/>
</dbReference>
<reference evidence="2" key="1">
    <citation type="submission" date="2020-09" db="EMBL/GenBank/DDBJ databases">
        <title>Pelagicoccus enzymogenes sp. nov. with an EPS production, isolated from marine sediment.</title>
        <authorList>
            <person name="Feng X."/>
        </authorList>
    </citation>
    <scope>NUCLEOTIDE SEQUENCE</scope>
    <source>
        <strain evidence="2">NFK12</strain>
    </source>
</reference>
<dbReference type="Pfam" id="PF03448">
    <property type="entry name" value="MgtE_N"/>
    <property type="match status" value="1"/>
</dbReference>
<proteinExistence type="predicted"/>
<dbReference type="SUPFAM" id="SSF54631">
    <property type="entry name" value="CBS-domain pair"/>
    <property type="match status" value="1"/>
</dbReference>
<dbReference type="SUPFAM" id="SSF158791">
    <property type="entry name" value="MgtE N-terminal domain-like"/>
    <property type="match status" value="1"/>
</dbReference>
<evidence type="ECO:0000313" key="3">
    <source>
        <dbReference type="Proteomes" id="UP000622317"/>
    </source>
</evidence>
<sequence length="280" mass="30702">MSKRKATLALAYLKDHPKSAARTLELAPPSEIASFLAETPAPFAVLVVAHMLPHVAARACRLMPVDAAVSLLSLLEPVTIAAIFRYLPPELRQKLQTELPSRKRRASGALLGYSQNAVGSWMIPDAPVLPSDGKGAQAQSIIETMEGSQKADHLFAIDRDRHLVGRIHISDALALKPEQDILPALKLDCRALNGRTRLEQAAEHPDWDSYDVMPIVGPNNRYNGSLRHVDLRRGLRHLAKMARSRDLESGIGNNLSDYLHSLLSTLSGMAHMIDSDTRSP</sequence>
<dbReference type="InterPro" id="IPR006668">
    <property type="entry name" value="Mg_transptr_MgtE_intracell_dom"/>
</dbReference>
<dbReference type="SMART" id="SM00924">
    <property type="entry name" value="MgtE_N"/>
    <property type="match status" value="1"/>
</dbReference>
<organism evidence="2 3">
    <name type="scientific">Pelagicoccus enzymogenes</name>
    <dbReference type="NCBI Taxonomy" id="2773457"/>
    <lineage>
        <taxon>Bacteria</taxon>
        <taxon>Pseudomonadati</taxon>
        <taxon>Verrucomicrobiota</taxon>
        <taxon>Opitutia</taxon>
        <taxon>Puniceicoccales</taxon>
        <taxon>Pelagicoccaceae</taxon>
        <taxon>Pelagicoccus</taxon>
    </lineage>
</organism>
<dbReference type="GO" id="GO:0016020">
    <property type="term" value="C:membrane"/>
    <property type="evidence" value="ECO:0007669"/>
    <property type="project" value="InterPro"/>
</dbReference>
<comment type="caution">
    <text evidence="2">The sequence shown here is derived from an EMBL/GenBank/DDBJ whole genome shotgun (WGS) entry which is preliminary data.</text>
</comment>
<name>A0A927FBV6_9BACT</name>
<dbReference type="Proteomes" id="UP000622317">
    <property type="component" value="Unassembled WGS sequence"/>
</dbReference>
<dbReference type="PANTHER" id="PTHR43773">
    <property type="entry name" value="MAGNESIUM TRANSPORTER MGTE"/>
    <property type="match status" value="1"/>
</dbReference>
<dbReference type="EMBL" id="JACYFG010000057">
    <property type="protein sequence ID" value="MBD5782258.1"/>
    <property type="molecule type" value="Genomic_DNA"/>
</dbReference>
<dbReference type="Gene3D" id="3.10.580.10">
    <property type="entry name" value="CBS-domain"/>
    <property type="match status" value="1"/>
</dbReference>
<evidence type="ECO:0000259" key="1">
    <source>
        <dbReference type="SMART" id="SM00924"/>
    </source>
</evidence>
<accession>A0A927FBV6</accession>
<dbReference type="RefSeq" id="WP_191619338.1">
    <property type="nucleotide sequence ID" value="NZ_JACYFG010000057.1"/>
</dbReference>
<dbReference type="PANTHER" id="PTHR43773:SF1">
    <property type="entry name" value="MAGNESIUM TRANSPORTER MGTE"/>
    <property type="match status" value="1"/>
</dbReference>
<evidence type="ECO:0000313" key="2">
    <source>
        <dbReference type="EMBL" id="MBD5782258.1"/>
    </source>
</evidence>
<protein>
    <recommendedName>
        <fullName evidence="1">Magnesium transporter MgtE intracellular domain-containing protein</fullName>
    </recommendedName>
</protein>
<dbReference type="InterPro" id="IPR006669">
    <property type="entry name" value="MgtE_transporter"/>
</dbReference>
<gene>
    <name evidence="2" type="ORF">IEN85_22355</name>
</gene>
<feature type="domain" description="Magnesium transporter MgtE intracellular" evidence="1">
    <location>
        <begin position="15"/>
        <end position="118"/>
    </location>
</feature>
<keyword evidence="3" id="KW-1185">Reference proteome</keyword>